<organism evidence="2 3">
    <name type="scientific">Paraburkholderia strydomiana</name>
    <dbReference type="NCBI Taxonomy" id="1245417"/>
    <lineage>
        <taxon>Bacteria</taxon>
        <taxon>Pseudomonadati</taxon>
        <taxon>Pseudomonadota</taxon>
        <taxon>Betaproteobacteria</taxon>
        <taxon>Burkholderiales</taxon>
        <taxon>Burkholderiaceae</taxon>
        <taxon>Paraburkholderia</taxon>
    </lineage>
</organism>
<dbReference type="RefSeq" id="WP_408155510.1">
    <property type="nucleotide sequence ID" value="NZ_JAQQCL010000021.1"/>
</dbReference>
<evidence type="ECO:0000313" key="2">
    <source>
        <dbReference type="EMBL" id="MFM0719469.1"/>
    </source>
</evidence>
<comment type="caution">
    <text evidence="2">The sequence shown here is derived from an EMBL/GenBank/DDBJ whole genome shotgun (WGS) entry which is preliminary data.</text>
</comment>
<protein>
    <submittedName>
        <fullName evidence="2">Uncharacterized protein</fullName>
    </submittedName>
</protein>
<evidence type="ECO:0000313" key="3">
    <source>
        <dbReference type="Proteomes" id="UP001629392"/>
    </source>
</evidence>
<evidence type="ECO:0000256" key="1">
    <source>
        <dbReference type="SAM" id="MobiDB-lite"/>
    </source>
</evidence>
<accession>A0ABW9EK60</accession>
<sequence>MLTIGTSLDSGAGMAGDAPKPASLELDGPTAQEASGRTIEIARRFSRRMWVSSDER</sequence>
<proteinExistence type="predicted"/>
<keyword evidence="3" id="KW-1185">Reference proteome</keyword>
<name>A0ABW9EK60_9BURK</name>
<gene>
    <name evidence="2" type="ORF">PQQ73_24375</name>
</gene>
<feature type="region of interest" description="Disordered" evidence="1">
    <location>
        <begin position="1"/>
        <end position="37"/>
    </location>
</feature>
<dbReference type="EMBL" id="JAQQCL010000021">
    <property type="protein sequence ID" value="MFM0719469.1"/>
    <property type="molecule type" value="Genomic_DNA"/>
</dbReference>
<dbReference type="Proteomes" id="UP001629392">
    <property type="component" value="Unassembled WGS sequence"/>
</dbReference>
<reference evidence="2 3" key="1">
    <citation type="journal article" date="2024" name="Chem. Sci.">
        <title>Discovery of megapolipeptins by genome mining of a Burkholderiales bacteria collection.</title>
        <authorList>
            <person name="Paulo B.S."/>
            <person name="Recchia M.J.J."/>
            <person name="Lee S."/>
            <person name="Fergusson C.H."/>
            <person name="Romanowski S.B."/>
            <person name="Hernandez A."/>
            <person name="Krull N."/>
            <person name="Liu D.Y."/>
            <person name="Cavanagh H."/>
            <person name="Bos A."/>
            <person name="Gray C.A."/>
            <person name="Murphy B.T."/>
            <person name="Linington R.G."/>
            <person name="Eustaquio A.S."/>
        </authorList>
    </citation>
    <scope>NUCLEOTIDE SEQUENCE [LARGE SCALE GENOMIC DNA]</scope>
    <source>
        <strain evidence="2 3">RL17-350-BIC-E</strain>
    </source>
</reference>